<evidence type="ECO:0000256" key="2">
    <source>
        <dbReference type="RuleBase" id="RU003682"/>
    </source>
</evidence>
<dbReference type="InterPro" id="IPR005123">
    <property type="entry name" value="Oxoglu/Fe-dep_dioxygenase_dom"/>
</dbReference>
<feature type="region of interest" description="Disordered" evidence="3">
    <location>
        <begin position="359"/>
        <end position="379"/>
    </location>
</feature>
<dbReference type="Pfam" id="PF03171">
    <property type="entry name" value="2OG-FeII_Oxy"/>
    <property type="match status" value="1"/>
</dbReference>
<dbReference type="Pfam" id="PF14226">
    <property type="entry name" value="DIOX_N"/>
    <property type="match status" value="1"/>
</dbReference>
<name>A0ABR1PAQ7_DIAER</name>
<evidence type="ECO:0000256" key="1">
    <source>
        <dbReference type="ARBA" id="ARBA00008056"/>
    </source>
</evidence>
<dbReference type="InterPro" id="IPR050231">
    <property type="entry name" value="Iron_ascorbate_oxido_reductase"/>
</dbReference>
<dbReference type="InterPro" id="IPR027443">
    <property type="entry name" value="IPNS-like_sf"/>
</dbReference>
<keyword evidence="2" id="KW-0408">Iron</keyword>
<protein>
    <recommendedName>
        <fullName evidence="4">Fe2OG dioxygenase domain-containing protein</fullName>
    </recommendedName>
</protein>
<accession>A0ABR1PAQ7</accession>
<dbReference type="SUPFAM" id="SSF51197">
    <property type="entry name" value="Clavaminate synthase-like"/>
    <property type="match status" value="1"/>
</dbReference>
<dbReference type="Proteomes" id="UP001430848">
    <property type="component" value="Unassembled WGS sequence"/>
</dbReference>
<feature type="domain" description="Fe2OG dioxygenase" evidence="4">
    <location>
        <begin position="208"/>
        <end position="310"/>
    </location>
</feature>
<sequence>MAIQEAIPESVEWNGKKTPIYPMETVSFERLLSQEPAELDKVVRCCETEGFFYLDLQGIDGRRMLEDQQKTLELMHRFFESPLEVKNQYGLISPHLGYEPVGSRTGVFKDTKDGYEMIKVGGHFRLPRCTKRLSHTELIGYQQVARDEIQKSSPHVPSVIKNSPDLKILENAIAGCNIITKTILSSLSSGLGLTGAARFENTHRNDRPSTTTLAMMHYIPSDPVAQKIGHQKHTDISSLTLLFSEQWGLQIRPPGAREFGFVKPKDGCAIVNVGDSLRFASGHKMQSCIHRVVPFDPTEHRYSIAYFLRAEDSTMFTDSEGRYITAGQWHDEKFFAFTNPPELLADVPASMILGGMKEEEDKDVTASAPSVSKEITVET</sequence>
<evidence type="ECO:0000259" key="4">
    <source>
        <dbReference type="PROSITE" id="PS51471"/>
    </source>
</evidence>
<evidence type="ECO:0000256" key="3">
    <source>
        <dbReference type="SAM" id="MobiDB-lite"/>
    </source>
</evidence>
<keyword evidence="2" id="KW-0560">Oxidoreductase</keyword>
<comment type="similarity">
    <text evidence="1 2">Belongs to the iron/ascorbate-dependent oxidoreductase family.</text>
</comment>
<comment type="caution">
    <text evidence="5">The sequence shown here is derived from an EMBL/GenBank/DDBJ whole genome shotgun (WGS) entry which is preliminary data.</text>
</comment>
<dbReference type="PANTHER" id="PTHR47990">
    <property type="entry name" value="2-OXOGLUTARATE (2OG) AND FE(II)-DEPENDENT OXYGENASE SUPERFAMILY PROTEIN-RELATED"/>
    <property type="match status" value="1"/>
</dbReference>
<dbReference type="InterPro" id="IPR026992">
    <property type="entry name" value="DIOX_N"/>
</dbReference>
<dbReference type="PROSITE" id="PS51471">
    <property type="entry name" value="FE2OG_OXY"/>
    <property type="match status" value="1"/>
</dbReference>
<dbReference type="Gene3D" id="2.60.120.330">
    <property type="entry name" value="B-lactam Antibiotic, Isopenicillin N Synthase, Chain"/>
    <property type="match status" value="1"/>
</dbReference>
<keyword evidence="2" id="KW-0479">Metal-binding</keyword>
<gene>
    <name evidence="5" type="ORF">SLS63_005406</name>
</gene>
<reference evidence="5 6" key="1">
    <citation type="submission" date="2024-02" db="EMBL/GenBank/DDBJ databases">
        <title>De novo assembly and annotation of 12 fungi associated with fruit tree decline syndrome in Ontario, Canada.</title>
        <authorList>
            <person name="Sulman M."/>
            <person name="Ellouze W."/>
            <person name="Ilyukhin E."/>
        </authorList>
    </citation>
    <scope>NUCLEOTIDE SEQUENCE [LARGE SCALE GENOMIC DNA]</scope>
    <source>
        <strain evidence="5 6">M169</strain>
    </source>
</reference>
<evidence type="ECO:0000313" key="6">
    <source>
        <dbReference type="Proteomes" id="UP001430848"/>
    </source>
</evidence>
<dbReference type="EMBL" id="JAKNSF020000023">
    <property type="protein sequence ID" value="KAK7731131.1"/>
    <property type="molecule type" value="Genomic_DNA"/>
</dbReference>
<dbReference type="InterPro" id="IPR044861">
    <property type="entry name" value="IPNS-like_FE2OG_OXY"/>
</dbReference>
<organism evidence="5 6">
    <name type="scientific">Diaporthe eres</name>
    <name type="common">Phomopsis oblonga</name>
    <dbReference type="NCBI Taxonomy" id="83184"/>
    <lineage>
        <taxon>Eukaryota</taxon>
        <taxon>Fungi</taxon>
        <taxon>Dikarya</taxon>
        <taxon>Ascomycota</taxon>
        <taxon>Pezizomycotina</taxon>
        <taxon>Sordariomycetes</taxon>
        <taxon>Sordariomycetidae</taxon>
        <taxon>Diaporthales</taxon>
        <taxon>Diaporthaceae</taxon>
        <taxon>Diaporthe</taxon>
        <taxon>Diaporthe eres species complex</taxon>
    </lineage>
</organism>
<evidence type="ECO:0000313" key="5">
    <source>
        <dbReference type="EMBL" id="KAK7731131.1"/>
    </source>
</evidence>
<proteinExistence type="inferred from homology"/>
<keyword evidence="6" id="KW-1185">Reference proteome</keyword>